<dbReference type="Pfam" id="PF00931">
    <property type="entry name" value="NB-ARC"/>
    <property type="match status" value="1"/>
</dbReference>
<dbReference type="OrthoDB" id="1751378at2759"/>
<evidence type="ECO:0000256" key="1">
    <source>
        <dbReference type="ARBA" id="ARBA00008894"/>
    </source>
</evidence>
<name>A0A8K0HSS8_9ROSA</name>
<dbReference type="GO" id="GO:0006952">
    <property type="term" value="P:defense response"/>
    <property type="evidence" value="ECO:0007669"/>
    <property type="project" value="UniProtKB-KW"/>
</dbReference>
<reference evidence="7" key="1">
    <citation type="submission" date="2020-03" db="EMBL/GenBank/DDBJ databases">
        <title>A high-quality chromosome-level genome assembly of a woody plant with both climbing and erect habits, Rhamnella rubrinervis.</title>
        <authorList>
            <person name="Lu Z."/>
            <person name="Yang Y."/>
            <person name="Zhu X."/>
            <person name="Sun Y."/>
        </authorList>
    </citation>
    <scope>NUCLEOTIDE SEQUENCE</scope>
    <source>
        <strain evidence="7">BYM</strain>
        <tissue evidence="7">Leaf</tissue>
    </source>
</reference>
<keyword evidence="2" id="KW-0547">Nucleotide-binding</keyword>
<dbReference type="SUPFAM" id="SSF52540">
    <property type="entry name" value="P-loop containing nucleoside triphosphate hydrolases"/>
    <property type="match status" value="1"/>
</dbReference>
<dbReference type="InterPro" id="IPR002182">
    <property type="entry name" value="NB-ARC"/>
</dbReference>
<dbReference type="PRINTS" id="PR00364">
    <property type="entry name" value="DISEASERSIST"/>
</dbReference>
<dbReference type="Proteomes" id="UP000796880">
    <property type="component" value="Unassembled WGS sequence"/>
</dbReference>
<dbReference type="SMART" id="SM00382">
    <property type="entry name" value="AAA"/>
    <property type="match status" value="1"/>
</dbReference>
<keyword evidence="5" id="KW-0175">Coiled coil</keyword>
<dbReference type="GO" id="GO:0043531">
    <property type="term" value="F:ADP binding"/>
    <property type="evidence" value="ECO:0007669"/>
    <property type="project" value="InterPro"/>
</dbReference>
<dbReference type="FunFam" id="3.40.50.300:FF:001091">
    <property type="entry name" value="Probable disease resistance protein At1g61300"/>
    <property type="match status" value="1"/>
</dbReference>
<dbReference type="InterPro" id="IPR057135">
    <property type="entry name" value="At4g27190-like_LRR"/>
</dbReference>
<gene>
    <name evidence="7" type="ORF">FNV43_RR02559</name>
</gene>
<dbReference type="InterPro" id="IPR042197">
    <property type="entry name" value="Apaf_helical"/>
</dbReference>
<evidence type="ECO:0000256" key="5">
    <source>
        <dbReference type="SAM" id="Coils"/>
    </source>
</evidence>
<keyword evidence="8" id="KW-1185">Reference proteome</keyword>
<accession>A0A8K0HSS8</accession>
<dbReference type="InterPro" id="IPR032675">
    <property type="entry name" value="LRR_dom_sf"/>
</dbReference>
<dbReference type="PANTHER" id="PTHR33463">
    <property type="entry name" value="NB-ARC DOMAIN-CONTAINING PROTEIN-RELATED"/>
    <property type="match status" value="1"/>
</dbReference>
<comment type="similarity">
    <text evidence="1">Belongs to the disease resistance NB-LRR family.</text>
</comment>
<organism evidence="7 8">
    <name type="scientific">Rhamnella rubrinervis</name>
    <dbReference type="NCBI Taxonomy" id="2594499"/>
    <lineage>
        <taxon>Eukaryota</taxon>
        <taxon>Viridiplantae</taxon>
        <taxon>Streptophyta</taxon>
        <taxon>Embryophyta</taxon>
        <taxon>Tracheophyta</taxon>
        <taxon>Spermatophyta</taxon>
        <taxon>Magnoliopsida</taxon>
        <taxon>eudicotyledons</taxon>
        <taxon>Gunneridae</taxon>
        <taxon>Pentapetalae</taxon>
        <taxon>rosids</taxon>
        <taxon>fabids</taxon>
        <taxon>Rosales</taxon>
        <taxon>Rhamnaceae</taxon>
        <taxon>rhamnoid group</taxon>
        <taxon>Rhamneae</taxon>
        <taxon>Rhamnella</taxon>
    </lineage>
</organism>
<feature type="domain" description="AAA+ ATPase" evidence="6">
    <location>
        <begin position="175"/>
        <end position="310"/>
    </location>
</feature>
<evidence type="ECO:0000256" key="2">
    <source>
        <dbReference type="ARBA" id="ARBA00022741"/>
    </source>
</evidence>
<dbReference type="InterPro" id="IPR050905">
    <property type="entry name" value="Plant_NBS-LRR"/>
</dbReference>
<keyword evidence="4" id="KW-0067">ATP-binding</keyword>
<sequence>MEIISFGISIVSFGISFGKLVGRQSSYMFYLGSNVNNLKSQIRDLEATKVTLQHELDEATRKGEEINEIVKNWLTDAGNISETVDRFLNDNKDQLVRIRCSSTNYLFPNLVLRHRLSKKAKKMAQSVAEIIVAHKFDSISYVPILQHNFRSKDYMAFCTRNSIMTGILEALRKDDITSVGVYGMPGIGKTTLVKEVARQALEEKLFDDAIEVTVSESPNLEKVQQDIAKGLHLVFQDEDGVKERSDRLRHRLGKEEKLLLILDDVWKKLDLHALGIDFDQDHQKGCKILLTSRNQDVLQGDMDVNVENNFKVEPLSESEAWIYFAKIVGDDFSSDDENSELKSTAIQIVEQCACLPLAIVTVAHALKNKDEENDEEDGDQSQKIFLLCCLYEEDANMSIQDLLNLVTGWGLFRNVYTLEAARDRLQTLLDKLKAHGLLSNGTDVDSVKMHDIIRDVGISIASADPYNMYNIRGNDELKECLENDKLKDALAISLGANYEDESLPSRLKCSNLHLLWMWRKHSSLPDPFFEEAKELRVLNLSHLLLKPLPTSFSFLQNLQALHLCCANIGDIDLIGELKKLKVLDLGGSTLMKLAEQIGQLSCLQVLNLRNCRKLEVIPPNVISRLVNLEELNMERSFKNWKVEGVVNDEENNASLREIKNLAKLTTLFLHIPEANMLPKDLFSTEVKRFNITLGADDDHFEGSRILKLKFQCSINSLLGERGFKMLLKRSENLYIDGIKGLKNLVYELNRDAGLPHLKNLKVNNVETQYVIKSAVEHYLSDDHNILPSLETFSFKQMGNLENICFGERTSPESLGKLREAKAERQGAVNSESAVNQCIEFPKLKEMKLSNLPKLIGFWSECDIRSCTPNQGQNTEEEPFSTTDSASTLFNQKVAFPYLESLELRKDETDMVGHETFRNIIISLVQLEVLDVSRCKDMEEIVVVNSDDELAAQLDQRIEFPKLNNLKLGDLQHEFIKFSSESNQDEGSSSDSATSFFNPKVAFPSLETLDLWSVECIRIWRVQLSAEKSYSFQNLTTLEISWCNRLKIALSFAIAKSLVQLQTLSVKECREMEEILAAPGEALVPEEEMLFPKLEQVLLSNLKKLSRFCSTEILIHCINIKKLIIKNCPLWTTIEKEEDHHQVMNSDRMCLPSDNKMADDHLEISSLNDQHLPSFYITKLEVTGVRSENLLSASVAAAFVHLEILKVYKCGLMKEVSFSNLKSLNLWGCKSINKIWGHGKYRTGGLGCDDHLSSSVILTIGELPNLNLLMDFKKLTSLESKKSVSSWCQSMREIIATDDDDDDEELQQGLSSASSSSSLNNNIVFHQLEFLVLNYLPCLTSFHSGNCALEFPKLSSLVVGNCPKMSNFCDHVTVTAPELHTFMSKYYVGWRVKAELNSNDDVQVDYKVFKRMTWS</sequence>
<dbReference type="Gene3D" id="3.40.50.300">
    <property type="entry name" value="P-loop containing nucleotide triphosphate hydrolases"/>
    <property type="match status" value="1"/>
</dbReference>
<keyword evidence="3" id="KW-0611">Plant defense</keyword>
<evidence type="ECO:0000256" key="3">
    <source>
        <dbReference type="ARBA" id="ARBA00022821"/>
    </source>
</evidence>
<evidence type="ECO:0000313" key="8">
    <source>
        <dbReference type="Proteomes" id="UP000796880"/>
    </source>
</evidence>
<dbReference type="SUPFAM" id="SSF52058">
    <property type="entry name" value="L domain-like"/>
    <property type="match status" value="1"/>
</dbReference>
<dbReference type="InterPro" id="IPR027417">
    <property type="entry name" value="P-loop_NTPase"/>
</dbReference>
<proteinExistence type="inferred from homology"/>
<protein>
    <recommendedName>
        <fullName evidence="6">AAA+ ATPase domain-containing protein</fullName>
    </recommendedName>
</protein>
<dbReference type="Gene3D" id="3.80.10.10">
    <property type="entry name" value="Ribonuclease Inhibitor"/>
    <property type="match status" value="2"/>
</dbReference>
<dbReference type="PANTHER" id="PTHR33463:SF145">
    <property type="entry name" value="NB-ARC DOMAIN-CONTAINING PROTEIN"/>
    <property type="match status" value="1"/>
</dbReference>
<dbReference type="InterPro" id="IPR003593">
    <property type="entry name" value="AAA+_ATPase"/>
</dbReference>
<feature type="coiled-coil region" evidence="5">
    <location>
        <begin position="35"/>
        <end position="62"/>
    </location>
</feature>
<dbReference type="Gene3D" id="1.10.8.430">
    <property type="entry name" value="Helical domain of apoptotic protease-activating factors"/>
    <property type="match status" value="1"/>
</dbReference>
<dbReference type="Pfam" id="PF23247">
    <property type="entry name" value="LRR_RPS2"/>
    <property type="match status" value="1"/>
</dbReference>
<evidence type="ECO:0000259" key="6">
    <source>
        <dbReference type="SMART" id="SM00382"/>
    </source>
</evidence>
<evidence type="ECO:0000313" key="7">
    <source>
        <dbReference type="EMBL" id="KAF3457899.1"/>
    </source>
</evidence>
<dbReference type="EMBL" id="VOIH02000001">
    <property type="protein sequence ID" value="KAF3457899.1"/>
    <property type="molecule type" value="Genomic_DNA"/>
</dbReference>
<evidence type="ECO:0000256" key="4">
    <source>
        <dbReference type="ARBA" id="ARBA00022840"/>
    </source>
</evidence>
<dbReference type="GO" id="GO:0005524">
    <property type="term" value="F:ATP binding"/>
    <property type="evidence" value="ECO:0007669"/>
    <property type="project" value="UniProtKB-KW"/>
</dbReference>
<comment type="caution">
    <text evidence="7">The sequence shown here is derived from an EMBL/GenBank/DDBJ whole genome shotgun (WGS) entry which is preliminary data.</text>
</comment>